<evidence type="ECO:0000313" key="3">
    <source>
        <dbReference type="Proteomes" id="UP001239462"/>
    </source>
</evidence>
<dbReference type="RefSeq" id="WP_289166149.1">
    <property type="nucleotide sequence ID" value="NZ_JASZZN010000021.1"/>
</dbReference>
<keyword evidence="3" id="KW-1185">Reference proteome</keyword>
<name>A0ABT7PPB1_9BACT</name>
<gene>
    <name evidence="2" type="ORF">QTN89_23030</name>
</gene>
<comment type="caution">
    <text evidence="2">The sequence shown here is derived from an EMBL/GenBank/DDBJ whole genome shotgun (WGS) entry which is preliminary data.</text>
</comment>
<organism evidence="2 3">
    <name type="scientific">Roseiconus lacunae</name>
    <dbReference type="NCBI Taxonomy" id="2605694"/>
    <lineage>
        <taxon>Bacteria</taxon>
        <taxon>Pseudomonadati</taxon>
        <taxon>Planctomycetota</taxon>
        <taxon>Planctomycetia</taxon>
        <taxon>Pirellulales</taxon>
        <taxon>Pirellulaceae</taxon>
        <taxon>Roseiconus</taxon>
    </lineage>
</organism>
<proteinExistence type="predicted"/>
<reference evidence="2 3" key="1">
    <citation type="submission" date="2023-06" db="EMBL/GenBank/DDBJ databases">
        <title>Roseiconus lacunae JC819 isolated from Gulf of Mannar region, Tamil Nadu.</title>
        <authorList>
            <person name="Pk S."/>
            <person name="Ch S."/>
            <person name="Ch V.R."/>
        </authorList>
    </citation>
    <scope>NUCLEOTIDE SEQUENCE [LARGE SCALE GENOMIC DNA]</scope>
    <source>
        <strain evidence="2 3">JC819</strain>
    </source>
</reference>
<sequence length="261" mass="29314">MFLTVASERAQKKSSGIDTPDLHIARTREDLESAFKLVYESYTEAGLQEPNQFEMRILPQQFLDNSDVVVAKSGGETIATATLLADSELGLPAESMYRDEINKLRDGGYRVAEVGCLADRRRSTTRFIKMFRQLSRIIAQAADARGFNGLLAATHPRHARFYIKQLGFRQVGALRECPYVRGNPAVALLLDFDAIRSTDVGEHLFGSPYLPVELAPYHWNEQTRAHFSQVLEHRTKPNRCTNVYAAFESPTIPATELPQLV</sequence>
<dbReference type="Pfam" id="PF21926">
    <property type="entry name" value="FeeM"/>
    <property type="match status" value="1"/>
</dbReference>
<dbReference type="InterPro" id="IPR054597">
    <property type="entry name" value="FeeM_cat"/>
</dbReference>
<dbReference type="SUPFAM" id="SSF55729">
    <property type="entry name" value="Acyl-CoA N-acyltransferases (Nat)"/>
    <property type="match status" value="1"/>
</dbReference>
<accession>A0ABT7PPB1</accession>
<dbReference type="InterPro" id="IPR016181">
    <property type="entry name" value="Acyl_CoA_acyltransferase"/>
</dbReference>
<dbReference type="EMBL" id="JASZZN010000021">
    <property type="protein sequence ID" value="MDM4018344.1"/>
    <property type="molecule type" value="Genomic_DNA"/>
</dbReference>
<evidence type="ECO:0000259" key="1">
    <source>
        <dbReference type="Pfam" id="PF21926"/>
    </source>
</evidence>
<dbReference type="Gene3D" id="3.40.630.30">
    <property type="match status" value="1"/>
</dbReference>
<evidence type="ECO:0000313" key="2">
    <source>
        <dbReference type="EMBL" id="MDM4018344.1"/>
    </source>
</evidence>
<feature type="domain" description="N-acyl amino acid synthase FeeM catalytic core" evidence="1">
    <location>
        <begin position="34"/>
        <end position="191"/>
    </location>
</feature>
<dbReference type="Proteomes" id="UP001239462">
    <property type="component" value="Unassembled WGS sequence"/>
</dbReference>
<protein>
    <submittedName>
        <fullName evidence="2">Long-chain N-acyl amino acid synthase</fullName>
    </submittedName>
</protein>